<feature type="binding site" evidence="7">
    <location>
        <position position="131"/>
    </location>
    <ligand>
        <name>Zn(2+)</name>
        <dbReference type="ChEBI" id="CHEBI:29105"/>
    </ligand>
</feature>
<dbReference type="Pfam" id="PF00484">
    <property type="entry name" value="Pro_CA"/>
    <property type="match status" value="1"/>
</dbReference>
<evidence type="ECO:0000256" key="3">
    <source>
        <dbReference type="ARBA" id="ARBA00022723"/>
    </source>
</evidence>
<dbReference type="InterPro" id="IPR001765">
    <property type="entry name" value="Carbonic_anhydrase"/>
</dbReference>
<sequence length="238" mass="27065">MVEISDEFFPGYRATGRRDHDLPPNREIHAVTILTPLLAKNRSWAMKQQQSDPDYFIQTARPQQPHSLWIGCSDSRVPAEVLTGSHPGELFVHRNIANMVMEEDDNLMSVLQYALEYLKVSGIVLCGHYGCGGVQAASMLPDMPLAQEESALARRMRTLRRSLGDALAEQGHPDENARQNALVEAHVRRQFVHLTECWPVRLAWQQQKPLEVYGCVYDLHSGHLKKLVEQRSMEARDE</sequence>
<keyword evidence="10" id="KW-1185">Reference proteome</keyword>
<keyword evidence="3 7" id="KW-0479">Metal-binding</keyword>
<evidence type="ECO:0000256" key="8">
    <source>
        <dbReference type="RuleBase" id="RU003956"/>
    </source>
</evidence>
<dbReference type="PROSITE" id="PS00705">
    <property type="entry name" value="PROK_CO2_ANHYDRASE_2"/>
    <property type="match status" value="1"/>
</dbReference>
<dbReference type="InterPro" id="IPR015892">
    <property type="entry name" value="Carbonic_anhydrase_CS"/>
</dbReference>
<dbReference type="GO" id="GO:0015976">
    <property type="term" value="P:carbon utilization"/>
    <property type="evidence" value="ECO:0007669"/>
    <property type="project" value="InterPro"/>
</dbReference>
<dbReference type="InterPro" id="IPR036874">
    <property type="entry name" value="Carbonic_anhydrase_sf"/>
</dbReference>
<dbReference type="OrthoDB" id="9797527at2"/>
<feature type="binding site" evidence="7">
    <location>
        <position position="74"/>
    </location>
    <ligand>
        <name>Zn(2+)</name>
        <dbReference type="ChEBI" id="CHEBI:29105"/>
    </ligand>
</feature>
<comment type="caution">
    <text evidence="9">The sequence shown here is derived from an EMBL/GenBank/DDBJ whole genome shotgun (WGS) entry which is preliminary data.</text>
</comment>
<dbReference type="SMART" id="SM00947">
    <property type="entry name" value="Pro_CA"/>
    <property type="match status" value="1"/>
</dbReference>
<evidence type="ECO:0000256" key="6">
    <source>
        <dbReference type="ARBA" id="ARBA00048348"/>
    </source>
</evidence>
<name>A0A2N5EDR9_9GAMM</name>
<feature type="binding site" evidence="7">
    <location>
        <position position="128"/>
    </location>
    <ligand>
        <name>Zn(2+)</name>
        <dbReference type="ChEBI" id="CHEBI:29105"/>
    </ligand>
</feature>
<dbReference type="Proteomes" id="UP000234240">
    <property type="component" value="Unassembled WGS sequence"/>
</dbReference>
<dbReference type="EC" id="4.2.1.1" evidence="2 8"/>
<feature type="binding site" evidence="7">
    <location>
        <position position="72"/>
    </location>
    <ligand>
        <name>Zn(2+)</name>
        <dbReference type="ChEBI" id="CHEBI:29105"/>
    </ligand>
</feature>
<comment type="catalytic activity">
    <reaction evidence="6 8">
        <text>hydrogencarbonate + H(+) = CO2 + H2O</text>
        <dbReference type="Rhea" id="RHEA:10748"/>
        <dbReference type="ChEBI" id="CHEBI:15377"/>
        <dbReference type="ChEBI" id="CHEBI:15378"/>
        <dbReference type="ChEBI" id="CHEBI:16526"/>
        <dbReference type="ChEBI" id="CHEBI:17544"/>
        <dbReference type="EC" id="4.2.1.1"/>
    </reaction>
</comment>
<dbReference type="SUPFAM" id="SSF53056">
    <property type="entry name" value="beta-carbonic anhydrase, cab"/>
    <property type="match status" value="1"/>
</dbReference>
<keyword evidence="5 8" id="KW-0456">Lyase</keyword>
<gene>
    <name evidence="9" type="ORF">CYR55_05230</name>
</gene>
<dbReference type="GO" id="GO:0008270">
    <property type="term" value="F:zinc ion binding"/>
    <property type="evidence" value="ECO:0007669"/>
    <property type="project" value="UniProtKB-UniRule"/>
</dbReference>
<accession>A0A2N5EDR9</accession>
<dbReference type="Gene3D" id="3.40.1050.10">
    <property type="entry name" value="Carbonic anhydrase"/>
    <property type="match status" value="1"/>
</dbReference>
<dbReference type="CDD" id="cd00883">
    <property type="entry name" value="beta_CA_cladeA"/>
    <property type="match status" value="1"/>
</dbReference>
<dbReference type="PANTHER" id="PTHR11002">
    <property type="entry name" value="CARBONIC ANHYDRASE"/>
    <property type="match status" value="1"/>
</dbReference>
<evidence type="ECO:0000256" key="2">
    <source>
        <dbReference type="ARBA" id="ARBA00012925"/>
    </source>
</evidence>
<evidence type="ECO:0000256" key="4">
    <source>
        <dbReference type="ARBA" id="ARBA00022833"/>
    </source>
</evidence>
<protein>
    <recommendedName>
        <fullName evidence="2 8">Carbonic anhydrase</fullName>
        <ecNumber evidence="2 8">4.2.1.1</ecNumber>
    </recommendedName>
    <alternativeName>
        <fullName evidence="8">Carbonate dehydratase</fullName>
    </alternativeName>
</protein>
<evidence type="ECO:0000256" key="1">
    <source>
        <dbReference type="ARBA" id="ARBA00006217"/>
    </source>
</evidence>
<dbReference type="PROSITE" id="PS00704">
    <property type="entry name" value="PROK_CO2_ANHYDRASE_1"/>
    <property type="match status" value="1"/>
</dbReference>
<dbReference type="PANTHER" id="PTHR11002:SF76">
    <property type="entry name" value="CARBONIC ANHYDRASE"/>
    <property type="match status" value="1"/>
</dbReference>
<evidence type="ECO:0000313" key="9">
    <source>
        <dbReference type="EMBL" id="PLR40683.1"/>
    </source>
</evidence>
<comment type="cofactor">
    <cofactor evidence="7">
        <name>Zn(2+)</name>
        <dbReference type="ChEBI" id="CHEBI:29105"/>
    </cofactor>
    <text evidence="7">Binds 1 zinc ion per subunit.</text>
</comment>
<organism evidence="9 10">
    <name type="scientific">Chimaeribacter californicus</name>
    <dbReference type="NCBI Taxonomy" id="2060067"/>
    <lineage>
        <taxon>Bacteria</taxon>
        <taxon>Pseudomonadati</taxon>
        <taxon>Pseudomonadota</taxon>
        <taxon>Gammaproteobacteria</taxon>
        <taxon>Enterobacterales</taxon>
        <taxon>Yersiniaceae</taxon>
        <taxon>Chimaeribacter</taxon>
    </lineage>
</organism>
<dbReference type="EMBL" id="PJZF01000003">
    <property type="protein sequence ID" value="PLR40683.1"/>
    <property type="molecule type" value="Genomic_DNA"/>
</dbReference>
<evidence type="ECO:0000313" key="10">
    <source>
        <dbReference type="Proteomes" id="UP000234240"/>
    </source>
</evidence>
<dbReference type="GO" id="GO:0004089">
    <property type="term" value="F:carbonate dehydratase activity"/>
    <property type="evidence" value="ECO:0007669"/>
    <property type="project" value="UniProtKB-UniRule"/>
</dbReference>
<evidence type="ECO:0000256" key="5">
    <source>
        <dbReference type="ARBA" id="ARBA00023239"/>
    </source>
</evidence>
<comment type="function">
    <text evidence="8">Reversible hydration of carbon dioxide.</text>
</comment>
<comment type="similarity">
    <text evidence="1 8">Belongs to the beta-class carbonic anhydrase family.</text>
</comment>
<keyword evidence="4 7" id="KW-0862">Zinc</keyword>
<proteinExistence type="inferred from homology"/>
<dbReference type="AlphaFoldDB" id="A0A2N5EDR9"/>
<reference evidence="9 10" key="1">
    <citation type="submission" date="2017-12" db="EMBL/GenBank/DDBJ databases">
        <title>Characterization of six clinical isolates of Enterochimera gen. nov., a novel genus of the Yersiniaciae family and the three species Enterochimera arupensis sp. nov., Enterochimera coloradensis sp. nov, and Enterochimera californica sp. nov.</title>
        <authorList>
            <person name="Rossi A."/>
            <person name="Fisher M."/>
        </authorList>
    </citation>
    <scope>NUCLEOTIDE SEQUENCE [LARGE SCALE GENOMIC DNA]</scope>
    <source>
        <strain evidence="10">2015-Iso6</strain>
    </source>
</reference>
<evidence type="ECO:0000256" key="7">
    <source>
        <dbReference type="PIRSR" id="PIRSR601765-1"/>
    </source>
</evidence>